<proteinExistence type="predicted"/>
<dbReference type="STRING" id="869754.A0A1A0H6B8"/>
<gene>
    <name evidence="12" type="ORF">METBIDRAFT_13264</name>
</gene>
<dbReference type="SUPFAM" id="SSF57667">
    <property type="entry name" value="beta-beta-alpha zinc fingers"/>
    <property type="match status" value="1"/>
</dbReference>
<evidence type="ECO:0000256" key="7">
    <source>
        <dbReference type="ARBA" id="ARBA00023163"/>
    </source>
</evidence>
<dbReference type="GO" id="GO:0000978">
    <property type="term" value="F:RNA polymerase II cis-regulatory region sequence-specific DNA binding"/>
    <property type="evidence" value="ECO:0007669"/>
    <property type="project" value="TreeGrafter"/>
</dbReference>
<dbReference type="GO" id="GO:0008270">
    <property type="term" value="F:zinc ion binding"/>
    <property type="evidence" value="ECO:0007669"/>
    <property type="project" value="UniProtKB-KW"/>
</dbReference>
<keyword evidence="2" id="KW-0479">Metal-binding</keyword>
<evidence type="ECO:0000256" key="2">
    <source>
        <dbReference type="ARBA" id="ARBA00022723"/>
    </source>
</evidence>
<dbReference type="AlphaFoldDB" id="A0A1A0H6B8"/>
<keyword evidence="13" id="KW-1185">Reference proteome</keyword>
<protein>
    <recommendedName>
        <fullName evidence="11">C2H2-type domain-containing protein</fullName>
    </recommendedName>
</protein>
<evidence type="ECO:0000256" key="10">
    <source>
        <dbReference type="SAM" id="MobiDB-lite"/>
    </source>
</evidence>
<dbReference type="InterPro" id="IPR013087">
    <property type="entry name" value="Znf_C2H2_type"/>
</dbReference>
<evidence type="ECO:0000256" key="3">
    <source>
        <dbReference type="ARBA" id="ARBA00022737"/>
    </source>
</evidence>
<dbReference type="PANTHER" id="PTHR19818:SF139">
    <property type="entry name" value="PAIR-RULE PROTEIN ODD-PAIRED"/>
    <property type="match status" value="1"/>
</dbReference>
<comment type="caution">
    <text evidence="12">The sequence shown here is derived from an EMBL/GenBank/DDBJ whole genome shotgun (WGS) entry which is preliminary data.</text>
</comment>
<feature type="compositionally biased region" description="Pro residues" evidence="10">
    <location>
        <begin position="100"/>
        <end position="117"/>
    </location>
</feature>
<keyword evidence="4 9" id="KW-0863">Zinc-finger</keyword>
<name>A0A1A0H6B8_9ASCO</name>
<dbReference type="Proteomes" id="UP000092555">
    <property type="component" value="Unassembled WGS sequence"/>
</dbReference>
<dbReference type="InterPro" id="IPR036236">
    <property type="entry name" value="Znf_C2H2_sf"/>
</dbReference>
<dbReference type="EMBL" id="LXTC01000006">
    <property type="protein sequence ID" value="OBA19505.1"/>
    <property type="molecule type" value="Genomic_DNA"/>
</dbReference>
<dbReference type="SMART" id="SM00355">
    <property type="entry name" value="ZnF_C2H2"/>
    <property type="match status" value="2"/>
</dbReference>
<dbReference type="PROSITE" id="PS00028">
    <property type="entry name" value="ZINC_FINGER_C2H2_1"/>
    <property type="match status" value="2"/>
</dbReference>
<comment type="subcellular location">
    <subcellularLocation>
        <location evidence="1">Nucleus</location>
    </subcellularLocation>
</comment>
<evidence type="ECO:0000256" key="1">
    <source>
        <dbReference type="ARBA" id="ARBA00004123"/>
    </source>
</evidence>
<organism evidence="12 13">
    <name type="scientific">Metschnikowia bicuspidata var. bicuspidata NRRL YB-4993</name>
    <dbReference type="NCBI Taxonomy" id="869754"/>
    <lineage>
        <taxon>Eukaryota</taxon>
        <taxon>Fungi</taxon>
        <taxon>Dikarya</taxon>
        <taxon>Ascomycota</taxon>
        <taxon>Saccharomycotina</taxon>
        <taxon>Pichiomycetes</taxon>
        <taxon>Metschnikowiaceae</taxon>
        <taxon>Metschnikowia</taxon>
    </lineage>
</organism>
<evidence type="ECO:0000256" key="9">
    <source>
        <dbReference type="PROSITE-ProRule" id="PRU00042"/>
    </source>
</evidence>
<dbReference type="GO" id="GO:0005634">
    <property type="term" value="C:nucleus"/>
    <property type="evidence" value="ECO:0007669"/>
    <property type="project" value="UniProtKB-SubCell"/>
</dbReference>
<evidence type="ECO:0000256" key="4">
    <source>
        <dbReference type="ARBA" id="ARBA00022771"/>
    </source>
</evidence>
<evidence type="ECO:0000256" key="5">
    <source>
        <dbReference type="ARBA" id="ARBA00022833"/>
    </source>
</evidence>
<feature type="domain" description="C2H2-type" evidence="11">
    <location>
        <begin position="405"/>
        <end position="432"/>
    </location>
</feature>
<dbReference type="PROSITE" id="PS50157">
    <property type="entry name" value="ZINC_FINGER_C2H2_2"/>
    <property type="match status" value="2"/>
</dbReference>
<feature type="region of interest" description="Disordered" evidence="10">
    <location>
        <begin position="48"/>
        <end position="70"/>
    </location>
</feature>
<dbReference type="FunFam" id="3.30.160.60:FF:000086">
    <property type="entry name" value="transcription factor E4F1 isoform X1"/>
    <property type="match status" value="1"/>
</dbReference>
<feature type="region of interest" description="Disordered" evidence="10">
    <location>
        <begin position="289"/>
        <end position="319"/>
    </location>
</feature>
<keyword evidence="6" id="KW-0805">Transcription regulation</keyword>
<dbReference type="InterPro" id="IPR050329">
    <property type="entry name" value="GLI_C2H2-zinc-finger"/>
</dbReference>
<feature type="domain" description="C2H2-type" evidence="11">
    <location>
        <begin position="375"/>
        <end position="404"/>
    </location>
</feature>
<dbReference type="RefSeq" id="XP_018710033.1">
    <property type="nucleotide sequence ID" value="XM_018854330.1"/>
</dbReference>
<feature type="region of interest" description="Disordered" evidence="10">
    <location>
        <begin position="226"/>
        <end position="272"/>
    </location>
</feature>
<evidence type="ECO:0000313" key="12">
    <source>
        <dbReference type="EMBL" id="OBA19505.1"/>
    </source>
</evidence>
<feature type="compositionally biased region" description="Low complexity" evidence="10">
    <location>
        <begin position="296"/>
        <end position="310"/>
    </location>
</feature>
<evidence type="ECO:0000313" key="13">
    <source>
        <dbReference type="Proteomes" id="UP000092555"/>
    </source>
</evidence>
<dbReference type="PANTHER" id="PTHR19818">
    <property type="entry name" value="ZINC FINGER PROTEIN ZIC AND GLI"/>
    <property type="match status" value="1"/>
</dbReference>
<accession>A0A1A0H6B8</accession>
<dbReference type="Pfam" id="PF00096">
    <property type="entry name" value="zf-C2H2"/>
    <property type="match status" value="2"/>
</dbReference>
<dbReference type="FunFam" id="3.30.160.60:FF:001752">
    <property type="entry name" value="Transcriptional factor SWI5"/>
    <property type="match status" value="1"/>
</dbReference>
<evidence type="ECO:0000256" key="6">
    <source>
        <dbReference type="ARBA" id="ARBA00023015"/>
    </source>
</evidence>
<evidence type="ECO:0000259" key="11">
    <source>
        <dbReference type="PROSITE" id="PS50157"/>
    </source>
</evidence>
<dbReference type="GeneID" id="30027306"/>
<dbReference type="GO" id="GO:0045944">
    <property type="term" value="P:positive regulation of transcription by RNA polymerase II"/>
    <property type="evidence" value="ECO:0007669"/>
    <property type="project" value="UniProtKB-ARBA"/>
</dbReference>
<keyword evidence="5" id="KW-0862">Zinc</keyword>
<keyword evidence="8" id="KW-0539">Nucleus</keyword>
<reference evidence="12 13" key="1">
    <citation type="submission" date="2016-05" db="EMBL/GenBank/DDBJ databases">
        <title>Comparative genomics of biotechnologically important yeasts.</title>
        <authorList>
            <consortium name="DOE Joint Genome Institute"/>
            <person name="Riley R."/>
            <person name="Haridas S."/>
            <person name="Wolfe K.H."/>
            <person name="Lopes M.R."/>
            <person name="Hittinger C.T."/>
            <person name="Goker M."/>
            <person name="Salamov A."/>
            <person name="Wisecaver J."/>
            <person name="Long T.M."/>
            <person name="Aerts A.L."/>
            <person name="Barry K."/>
            <person name="Choi C."/>
            <person name="Clum A."/>
            <person name="Coughlan A.Y."/>
            <person name="Deshpande S."/>
            <person name="Douglass A.P."/>
            <person name="Hanson S.J."/>
            <person name="Klenk H.-P."/>
            <person name="LaButti K."/>
            <person name="Lapidus A."/>
            <person name="Lindquist E."/>
            <person name="Lipzen A."/>
            <person name="Meier-kolthoff J.P."/>
            <person name="Ohm R.A."/>
            <person name="Otillar R.P."/>
            <person name="Pangilinan J."/>
            <person name="Peng Y."/>
            <person name="Rokas A."/>
            <person name="Rosa C.A."/>
            <person name="Scheuner C."/>
            <person name="Sibirny A.A."/>
            <person name="Slot J.C."/>
            <person name="Stielow J.B."/>
            <person name="Sun H."/>
            <person name="Kurtzman C.P."/>
            <person name="Blackwell M."/>
            <person name="Grigoriev I.V."/>
            <person name="Jeffries T.W."/>
        </authorList>
    </citation>
    <scope>NUCLEOTIDE SEQUENCE [LARGE SCALE GENOMIC DNA]</scope>
    <source>
        <strain evidence="12 13">NRRL YB-4993</strain>
    </source>
</reference>
<dbReference type="Gene3D" id="3.30.160.60">
    <property type="entry name" value="Classic Zinc Finger"/>
    <property type="match status" value="2"/>
</dbReference>
<keyword evidence="3" id="KW-0677">Repeat</keyword>
<keyword evidence="7" id="KW-0804">Transcription</keyword>
<dbReference type="OrthoDB" id="3437960at2759"/>
<sequence length="496" mass="54161">MDPMASWDAPALKHTGVPPDDDIAYYLQDYRDFDHLFDDALSTLQDLDVPSGYGHAPPPPPARPARHAKKPSGTAIFGFLDHTRDWSLGPAAPDDLGMMRPPPAPALPGSAPPPAPSISPSQLARTPAVSHEQLAFNFDEPFDTGPPLFEASKPFVLREEDEDAHGHMPAAPAHDDLTVTNRSPASYKFPPAQAAFAQLVGLSTALPRIHHPRRPHQYPAELAEPALPDQHPEPARPDAPPTQRWVPIPLPRLSPVRPAGRGPDSPPDDGLVDANETIVQLTPQRPAAPAGAYLLSPGQASPGQAGAGSPRRSTPRASRITLEWSPVISPSGKATQDVRKAIQELSPKRLMKKTSLLPPGELDKYWQGPDADKNFTCVYQNCGKKFTRRYNVRSHIQTHLSDRPFTCAYCPKSFVRQHDLNRHVKSHMVSKHCRCHCGREFTRIEGYKKHLANGVCLRPHDDSGAVSKPGAHRAKGELVLDGLTSNRLNEDLCLGP</sequence>
<dbReference type="GO" id="GO:0000981">
    <property type="term" value="F:DNA-binding transcription factor activity, RNA polymerase II-specific"/>
    <property type="evidence" value="ECO:0007669"/>
    <property type="project" value="TreeGrafter"/>
</dbReference>
<evidence type="ECO:0000256" key="8">
    <source>
        <dbReference type="ARBA" id="ARBA00023242"/>
    </source>
</evidence>
<feature type="region of interest" description="Disordered" evidence="10">
    <location>
        <begin position="88"/>
        <end position="126"/>
    </location>
</feature>